<sequence length="75" mass="8832">MCYGSGCKFENSMGECTVISDFNLFHKEYKISPCAVGRSRAKLSEKDFNDENIMKQMNEIYEKYIKYKKERKGIK</sequence>
<reference evidence="1" key="2">
    <citation type="journal article" date="2024" name="Heliyon">
        <title>Complete genome sequence of the novel virulent phage PMBT24 infecting Enterocloster bolteae from the human gut.</title>
        <authorList>
            <person name="Sprotte S."/>
            <person name="Brinks E."/>
            <person name="Neve H."/>
            <person name="Franz C.M.A.P."/>
        </authorList>
    </citation>
    <scope>NUCLEOTIDE SEQUENCE</scope>
</reference>
<name>A0AAT9TSD1_9CAUD</name>
<reference evidence="1" key="1">
    <citation type="submission" date="2023-01" db="EMBL/GenBank/DDBJ databases">
        <authorList>
            <person name="Sprotte S."/>
            <person name="Brinks E."/>
        </authorList>
    </citation>
    <scope>NUCLEOTIDE SEQUENCE</scope>
</reference>
<evidence type="ECO:0000313" key="1">
    <source>
        <dbReference type="EMBL" id="WDQ45573.1"/>
    </source>
</evidence>
<proteinExistence type="predicted"/>
<protein>
    <submittedName>
        <fullName evidence="1">Transposase</fullName>
    </submittedName>
</protein>
<accession>A0AAT9TSD1</accession>
<dbReference type="EMBL" id="OQ326496">
    <property type="protein sequence ID" value="WDQ45573.1"/>
    <property type="molecule type" value="Genomic_DNA"/>
</dbReference>
<organism evidence="1">
    <name type="scientific">Enterocloster phage PMBT24</name>
    <dbReference type="NCBI Taxonomy" id="3025413"/>
    <lineage>
        <taxon>Viruses</taxon>
        <taxon>Duplodnaviria</taxon>
        <taxon>Heunggongvirae</taxon>
        <taxon>Uroviricota</taxon>
        <taxon>Caudoviricetes</taxon>
    </lineage>
</organism>